<feature type="region of interest" description="Disordered" evidence="5">
    <location>
        <begin position="444"/>
        <end position="498"/>
    </location>
</feature>
<keyword evidence="3 4" id="KW-0106">Calcium</keyword>
<keyword evidence="4" id="KW-0460">Magnesium</keyword>
<dbReference type="PANTHER" id="PTHR43069:SF2">
    <property type="entry name" value="FUMARYLACETOACETASE"/>
    <property type="match status" value="1"/>
</dbReference>
<dbReference type="InterPro" id="IPR005959">
    <property type="entry name" value="Fumarylacetoacetase"/>
</dbReference>
<evidence type="ECO:0000256" key="3">
    <source>
        <dbReference type="PIRSR" id="PIRSR605959-3"/>
    </source>
</evidence>
<keyword evidence="4" id="KW-0828">Tyrosine catabolism</keyword>
<evidence type="ECO:0000256" key="4">
    <source>
        <dbReference type="RuleBase" id="RU366008"/>
    </source>
</evidence>
<gene>
    <name evidence="6" type="ORF">Nepgr_024417</name>
</gene>
<evidence type="ECO:0000256" key="1">
    <source>
        <dbReference type="PIRSR" id="PIRSR605959-1"/>
    </source>
</evidence>
<dbReference type="GO" id="GO:0006572">
    <property type="term" value="P:L-tyrosine catabolic process"/>
    <property type="evidence" value="ECO:0007669"/>
    <property type="project" value="UniProtKB-UniRule"/>
</dbReference>
<dbReference type="EC" id="3.7.1.2" evidence="4"/>
<dbReference type="Proteomes" id="UP001279734">
    <property type="component" value="Unassembled WGS sequence"/>
</dbReference>
<dbReference type="GO" id="GO:0046872">
    <property type="term" value="F:metal ion binding"/>
    <property type="evidence" value="ECO:0007669"/>
    <property type="project" value="UniProtKB-UniRule"/>
</dbReference>
<keyword evidence="4" id="KW-0585">Phenylalanine catabolism</keyword>
<evidence type="ECO:0000256" key="2">
    <source>
        <dbReference type="PIRSR" id="PIRSR605959-2"/>
    </source>
</evidence>
<protein>
    <recommendedName>
        <fullName evidence="4">Fumarylacetoacetase</fullName>
        <ecNumber evidence="4">3.7.1.2</ecNumber>
    </recommendedName>
    <alternativeName>
        <fullName evidence="4">Fumarylacetoacetate hydrolase</fullName>
    </alternativeName>
</protein>
<feature type="binding site" evidence="2">
    <location>
        <position position="398"/>
    </location>
    <ligand>
        <name>substrate</name>
    </ligand>
</feature>
<feature type="binding site" evidence="3">
    <location>
        <position position="396"/>
    </location>
    <ligand>
        <name>Ca(2+)</name>
        <dbReference type="ChEBI" id="CHEBI:29108"/>
    </ligand>
</feature>
<dbReference type="EMBL" id="BSYO01000025">
    <property type="protein sequence ID" value="GMH22574.1"/>
    <property type="molecule type" value="Genomic_DNA"/>
</dbReference>
<sequence length="498" mass="54555">MNSIPPPKNKISWCNDEAVTNSFSLFCQFPYNWTGVQEAIGDHRHWYCLYCQGVTVGRKSPVCETILQERGSEEAHMAVEVQCLYSLLDVTREGHSCCWICRCVTDACMDEGIGDQCSSQGVKQFTEQLSEWSGAEGFCIKIGADLFFYTTGNVGQCARHEKKICEFLMLRSSGKEQYGLDLFQMANLMSLEAIKICTLLQYAARIDFGPEKYLRSAGKFPFSSTIPCPWFASQISLGSSAASGNGSAMRIVSMGSHCSSSRGSGPDDIELFGAVYVRRAVFACGPRYMLVLEKLGDATVIVHEGYPQAECCRLSVGHPNAIINVSGAVAALSVAGNFGFQPFSHGVACMTRAPIQKLRSSPELAWRDNANLRGKSLTPMSKVEMLLPTNIGDYTDLFASLPHATNCGTIFRSTANPVPLNWSYPPIEYHGRALSVVFGTATGEPAQRPAQPINPVGRPATNPVGRPPTNPASRPLRELRRSRRPTLAPGKYQDFIRL</sequence>
<evidence type="ECO:0000313" key="6">
    <source>
        <dbReference type="EMBL" id="GMH22574.1"/>
    </source>
</evidence>
<dbReference type="Gene3D" id="3.90.850.10">
    <property type="entry name" value="Fumarylacetoacetase-like, C-terminal domain"/>
    <property type="match status" value="1"/>
</dbReference>
<evidence type="ECO:0000256" key="5">
    <source>
        <dbReference type="SAM" id="MobiDB-lite"/>
    </source>
</evidence>
<keyword evidence="3 4" id="KW-0479">Metal-binding</keyword>
<feature type="binding site" evidence="2">
    <location>
        <position position="412"/>
    </location>
    <ligand>
        <name>substrate</name>
    </ligand>
</feature>
<name>A0AAD3Y004_NEPGR</name>
<keyword evidence="7" id="KW-1185">Reference proteome</keyword>
<comment type="pathway">
    <text evidence="4">Amino-acid degradation; L-phenylalanine degradation; acetoacetate and fumarate from L-phenylalanine: step 6/6.</text>
</comment>
<reference evidence="6" key="1">
    <citation type="submission" date="2023-05" db="EMBL/GenBank/DDBJ databases">
        <title>Nepenthes gracilis genome sequencing.</title>
        <authorList>
            <person name="Fukushima K."/>
        </authorList>
    </citation>
    <scope>NUCLEOTIDE SEQUENCE</scope>
    <source>
        <strain evidence="6">SING2019-196</strain>
    </source>
</reference>
<comment type="catalytic activity">
    <reaction evidence="4">
        <text>4-fumarylacetoacetate + H2O = acetoacetate + fumarate + H(+)</text>
        <dbReference type="Rhea" id="RHEA:10244"/>
        <dbReference type="ChEBI" id="CHEBI:13705"/>
        <dbReference type="ChEBI" id="CHEBI:15377"/>
        <dbReference type="ChEBI" id="CHEBI:15378"/>
        <dbReference type="ChEBI" id="CHEBI:18034"/>
        <dbReference type="ChEBI" id="CHEBI:29806"/>
        <dbReference type="EC" id="3.7.1.2"/>
    </reaction>
</comment>
<proteinExistence type="inferred from homology"/>
<keyword evidence="4" id="KW-0378">Hydrolase</keyword>
<feature type="active site" description="Proton acceptor" evidence="1">
    <location>
        <position position="403"/>
    </location>
</feature>
<dbReference type="AlphaFoldDB" id="A0AAD3Y004"/>
<dbReference type="GO" id="GO:0006559">
    <property type="term" value="P:L-phenylalanine catabolic process"/>
    <property type="evidence" value="ECO:0007669"/>
    <property type="project" value="UniProtKB-UniRule"/>
</dbReference>
<dbReference type="GO" id="GO:1902000">
    <property type="term" value="P:homogentisate catabolic process"/>
    <property type="evidence" value="ECO:0007669"/>
    <property type="project" value="TreeGrafter"/>
</dbReference>
<evidence type="ECO:0000313" key="7">
    <source>
        <dbReference type="Proteomes" id="UP001279734"/>
    </source>
</evidence>
<comment type="cofactor">
    <cofactor evidence="4">
        <name>Mg(2+)</name>
        <dbReference type="ChEBI" id="CHEBI:18420"/>
    </cofactor>
    <cofactor evidence="4">
        <name>Ca(2+)</name>
        <dbReference type="ChEBI" id="CHEBI:29108"/>
    </cofactor>
</comment>
<dbReference type="InterPro" id="IPR036663">
    <property type="entry name" value="Fumarylacetoacetase_C_sf"/>
</dbReference>
<dbReference type="SUPFAM" id="SSF56529">
    <property type="entry name" value="FAH"/>
    <property type="match status" value="1"/>
</dbReference>
<comment type="caution">
    <text evidence="6">The sequence shown here is derived from an EMBL/GenBank/DDBJ whole genome shotgun (WGS) entry which is preliminary data.</text>
</comment>
<dbReference type="PANTHER" id="PTHR43069">
    <property type="entry name" value="FUMARYLACETOACETASE"/>
    <property type="match status" value="1"/>
</dbReference>
<accession>A0AAD3Y004</accession>
<organism evidence="6 7">
    <name type="scientific">Nepenthes gracilis</name>
    <name type="common">Slender pitcher plant</name>
    <dbReference type="NCBI Taxonomy" id="150966"/>
    <lineage>
        <taxon>Eukaryota</taxon>
        <taxon>Viridiplantae</taxon>
        <taxon>Streptophyta</taxon>
        <taxon>Embryophyta</taxon>
        <taxon>Tracheophyta</taxon>
        <taxon>Spermatophyta</taxon>
        <taxon>Magnoliopsida</taxon>
        <taxon>eudicotyledons</taxon>
        <taxon>Gunneridae</taxon>
        <taxon>Pentapetalae</taxon>
        <taxon>Caryophyllales</taxon>
        <taxon>Nepenthaceae</taxon>
        <taxon>Nepenthes</taxon>
    </lineage>
</organism>
<dbReference type="GO" id="GO:0004334">
    <property type="term" value="F:fumarylacetoacetase activity"/>
    <property type="evidence" value="ECO:0007669"/>
    <property type="project" value="UniProtKB-UniRule"/>
</dbReference>
<comment type="similarity">
    <text evidence="4">Belongs to the FAH family.</text>
</comment>